<reference evidence="2 3" key="1">
    <citation type="submission" date="2024-01" db="EMBL/GenBank/DDBJ databases">
        <title>A draft genome for a cacao thread blight-causing isolate of Paramarasmius palmivorus.</title>
        <authorList>
            <person name="Baruah I.K."/>
            <person name="Bukari Y."/>
            <person name="Amoako-Attah I."/>
            <person name="Meinhardt L.W."/>
            <person name="Bailey B.A."/>
            <person name="Cohen S.P."/>
        </authorList>
    </citation>
    <scope>NUCLEOTIDE SEQUENCE [LARGE SCALE GENOMIC DNA]</scope>
    <source>
        <strain evidence="2 3">GH-12</strain>
    </source>
</reference>
<dbReference type="EMBL" id="JAYKXP010000123">
    <property type="protein sequence ID" value="KAK7024473.1"/>
    <property type="molecule type" value="Genomic_DNA"/>
</dbReference>
<sequence length="220" mass="25011">MSRLWYEFEGELVCELRFHRNIMSFDSDEGRMVSIPWPVDYYRRQLLPVEEVVRLVSQGKIKVFCFHEGVQADISLRDGQYHVGCGCSEIYKCLFVLNLNRVRDNAPSLIMYYPNPSSFERNEVALVNEPRDSLDEDLNKERRLRQAASASKHTVSGSSNKGAEKDSVSALVPRSRKRERSSSVEGLGESTKRRVIDVSEDEGSSDVEGGSDSDEHSRVE</sequence>
<evidence type="ECO:0000256" key="1">
    <source>
        <dbReference type="SAM" id="MobiDB-lite"/>
    </source>
</evidence>
<organism evidence="2 3">
    <name type="scientific">Paramarasmius palmivorus</name>
    <dbReference type="NCBI Taxonomy" id="297713"/>
    <lineage>
        <taxon>Eukaryota</taxon>
        <taxon>Fungi</taxon>
        <taxon>Dikarya</taxon>
        <taxon>Basidiomycota</taxon>
        <taxon>Agaricomycotina</taxon>
        <taxon>Agaricomycetes</taxon>
        <taxon>Agaricomycetidae</taxon>
        <taxon>Agaricales</taxon>
        <taxon>Marasmiineae</taxon>
        <taxon>Marasmiaceae</taxon>
        <taxon>Paramarasmius</taxon>
    </lineage>
</organism>
<evidence type="ECO:0000313" key="3">
    <source>
        <dbReference type="Proteomes" id="UP001383192"/>
    </source>
</evidence>
<protein>
    <submittedName>
        <fullName evidence="2">Uncharacterized protein</fullName>
    </submittedName>
</protein>
<gene>
    <name evidence="2" type="ORF">VNI00_016270</name>
</gene>
<proteinExistence type="predicted"/>
<dbReference type="Proteomes" id="UP001383192">
    <property type="component" value="Unassembled WGS sequence"/>
</dbReference>
<name>A0AAW0BDP9_9AGAR</name>
<feature type="compositionally biased region" description="Polar residues" evidence="1">
    <location>
        <begin position="148"/>
        <end position="161"/>
    </location>
</feature>
<keyword evidence="3" id="KW-1185">Reference proteome</keyword>
<comment type="caution">
    <text evidence="2">The sequence shown here is derived from an EMBL/GenBank/DDBJ whole genome shotgun (WGS) entry which is preliminary data.</text>
</comment>
<feature type="compositionally biased region" description="Acidic residues" evidence="1">
    <location>
        <begin position="198"/>
        <end position="212"/>
    </location>
</feature>
<evidence type="ECO:0000313" key="2">
    <source>
        <dbReference type="EMBL" id="KAK7024473.1"/>
    </source>
</evidence>
<feature type="region of interest" description="Disordered" evidence="1">
    <location>
        <begin position="143"/>
        <end position="220"/>
    </location>
</feature>
<accession>A0AAW0BDP9</accession>
<dbReference type="AlphaFoldDB" id="A0AAW0BDP9"/>